<protein>
    <submittedName>
        <fullName evidence="2">Uncharacterized protein</fullName>
    </submittedName>
</protein>
<dbReference type="EMBL" id="OZ037944">
    <property type="protein sequence ID" value="CAL1694417.1"/>
    <property type="molecule type" value="Genomic_DNA"/>
</dbReference>
<feature type="compositionally biased region" description="Low complexity" evidence="1">
    <location>
        <begin position="290"/>
        <end position="310"/>
    </location>
</feature>
<evidence type="ECO:0000313" key="2">
    <source>
        <dbReference type="EMBL" id="CAL1694417.1"/>
    </source>
</evidence>
<feature type="region of interest" description="Disordered" evidence="1">
    <location>
        <begin position="1"/>
        <end position="159"/>
    </location>
</feature>
<feature type="region of interest" description="Disordered" evidence="1">
    <location>
        <begin position="173"/>
        <end position="323"/>
    </location>
</feature>
<accession>A0ABP1CIB5</accession>
<sequence length="375" mass="40429">MPSNKQISYVNSRKQTKSIKSVSKKRRRKESTSSVESTVKTPVREGKQTTVRSVTGTPRAKRPKFADENSPPYRASVRTQVAYRSFPFGRPPRKPLKESGAGRPDSDAKLVVDCSAKQREQGTSVKTKRRNSSTAKPEESSPLFLPSPDGEQEEINSDDPARVSLFFFIEELDGGSDKDPDFGGLSRLTGPSSQEIYGWPKSSQSLAQDSAPAHPEGPAAVDDLLNSRTYDYDATHDPRPRPATLSPSVALDETTSQATSDVISESPGQVPPPDPAVKESEARNSNPKGADAASVDSSNSAAAKPPSATPIVDKPQAAEADPAGDSFVLNSAILPDPVLYDRLKTKGLEKHYQELHGIFYTKNLVVAAARCLGLL</sequence>
<name>A0ABP1CIB5_9APHY</name>
<feature type="compositionally biased region" description="Polar residues" evidence="1">
    <location>
        <begin position="189"/>
        <end position="208"/>
    </location>
</feature>
<feature type="compositionally biased region" description="Basic and acidic residues" evidence="1">
    <location>
        <begin position="230"/>
        <end position="240"/>
    </location>
</feature>
<feature type="compositionally biased region" description="Basic and acidic residues" evidence="1">
    <location>
        <begin position="104"/>
        <end position="120"/>
    </location>
</feature>
<feature type="compositionally biased region" description="Low complexity" evidence="1">
    <location>
        <begin position="32"/>
        <end position="41"/>
    </location>
</feature>
<organism evidence="2 3">
    <name type="scientific">Somion occarium</name>
    <dbReference type="NCBI Taxonomy" id="3059160"/>
    <lineage>
        <taxon>Eukaryota</taxon>
        <taxon>Fungi</taxon>
        <taxon>Dikarya</taxon>
        <taxon>Basidiomycota</taxon>
        <taxon>Agaricomycotina</taxon>
        <taxon>Agaricomycetes</taxon>
        <taxon>Polyporales</taxon>
        <taxon>Cerrenaceae</taxon>
        <taxon>Somion</taxon>
    </lineage>
</organism>
<feature type="compositionally biased region" description="Basic residues" evidence="1">
    <location>
        <begin position="14"/>
        <end position="29"/>
    </location>
</feature>
<evidence type="ECO:0000313" key="3">
    <source>
        <dbReference type="Proteomes" id="UP001497453"/>
    </source>
</evidence>
<proteinExistence type="predicted"/>
<feature type="compositionally biased region" description="Polar residues" evidence="1">
    <location>
        <begin position="253"/>
        <end position="267"/>
    </location>
</feature>
<dbReference type="Proteomes" id="UP001497453">
    <property type="component" value="Chromosome 1"/>
</dbReference>
<evidence type="ECO:0000256" key="1">
    <source>
        <dbReference type="SAM" id="MobiDB-lite"/>
    </source>
</evidence>
<keyword evidence="3" id="KW-1185">Reference proteome</keyword>
<gene>
    <name evidence="2" type="ORF">GFSPODELE1_LOCUS292</name>
</gene>
<feature type="compositionally biased region" description="Polar residues" evidence="1">
    <location>
        <begin position="1"/>
        <end position="13"/>
    </location>
</feature>
<reference evidence="3" key="1">
    <citation type="submission" date="2024-04" db="EMBL/GenBank/DDBJ databases">
        <authorList>
            <person name="Shaw F."/>
            <person name="Minotto A."/>
        </authorList>
    </citation>
    <scope>NUCLEOTIDE SEQUENCE [LARGE SCALE GENOMIC DNA]</scope>
</reference>